<organism evidence="2 3">
    <name type="scientific">Pleomassaria siparia CBS 279.74</name>
    <dbReference type="NCBI Taxonomy" id="1314801"/>
    <lineage>
        <taxon>Eukaryota</taxon>
        <taxon>Fungi</taxon>
        <taxon>Dikarya</taxon>
        <taxon>Ascomycota</taxon>
        <taxon>Pezizomycotina</taxon>
        <taxon>Dothideomycetes</taxon>
        <taxon>Pleosporomycetidae</taxon>
        <taxon>Pleosporales</taxon>
        <taxon>Pleomassariaceae</taxon>
        <taxon>Pleomassaria</taxon>
    </lineage>
</organism>
<proteinExistence type="predicted"/>
<sequence length="174" mass="19072">MTGGPSTAKAQGVNNTEQKAKNVDICMASDDDAQASPIATKIPAFSGWEYARDKQMQYGEMEVDERTWTRGGRSGRCRRQWVGTMDTTYDFASTCIAVGTTLELSASALYSLYKSAVKAIIHDAHLLAEDFYRTATKLEGIGKKRDSGFVPCLPGVDDGQEDSKLRDQEDNGRT</sequence>
<evidence type="ECO:0000313" key="3">
    <source>
        <dbReference type="Proteomes" id="UP000799428"/>
    </source>
</evidence>
<evidence type="ECO:0000313" key="2">
    <source>
        <dbReference type="EMBL" id="KAF2714099.1"/>
    </source>
</evidence>
<reference evidence="2" key="1">
    <citation type="journal article" date="2020" name="Stud. Mycol.">
        <title>101 Dothideomycetes genomes: a test case for predicting lifestyles and emergence of pathogens.</title>
        <authorList>
            <person name="Haridas S."/>
            <person name="Albert R."/>
            <person name="Binder M."/>
            <person name="Bloem J."/>
            <person name="Labutti K."/>
            <person name="Salamov A."/>
            <person name="Andreopoulos B."/>
            <person name="Baker S."/>
            <person name="Barry K."/>
            <person name="Bills G."/>
            <person name="Bluhm B."/>
            <person name="Cannon C."/>
            <person name="Castanera R."/>
            <person name="Culley D."/>
            <person name="Daum C."/>
            <person name="Ezra D."/>
            <person name="Gonzalez J."/>
            <person name="Henrissat B."/>
            <person name="Kuo A."/>
            <person name="Liang C."/>
            <person name="Lipzen A."/>
            <person name="Lutzoni F."/>
            <person name="Magnuson J."/>
            <person name="Mondo S."/>
            <person name="Nolan M."/>
            <person name="Ohm R."/>
            <person name="Pangilinan J."/>
            <person name="Park H.-J."/>
            <person name="Ramirez L."/>
            <person name="Alfaro M."/>
            <person name="Sun H."/>
            <person name="Tritt A."/>
            <person name="Yoshinaga Y."/>
            <person name="Zwiers L.-H."/>
            <person name="Turgeon B."/>
            <person name="Goodwin S."/>
            <person name="Spatafora J."/>
            <person name="Crous P."/>
            <person name="Grigoriev I."/>
        </authorList>
    </citation>
    <scope>NUCLEOTIDE SEQUENCE</scope>
    <source>
        <strain evidence="2">CBS 279.74</strain>
    </source>
</reference>
<dbReference type="EMBL" id="MU005765">
    <property type="protein sequence ID" value="KAF2714099.1"/>
    <property type="molecule type" value="Genomic_DNA"/>
</dbReference>
<accession>A0A6G1KMN2</accession>
<feature type="region of interest" description="Disordered" evidence="1">
    <location>
        <begin position="152"/>
        <end position="174"/>
    </location>
</feature>
<dbReference type="AlphaFoldDB" id="A0A6G1KMN2"/>
<feature type="compositionally biased region" description="Basic and acidic residues" evidence="1">
    <location>
        <begin position="161"/>
        <end position="174"/>
    </location>
</feature>
<dbReference type="Proteomes" id="UP000799428">
    <property type="component" value="Unassembled WGS sequence"/>
</dbReference>
<name>A0A6G1KMN2_9PLEO</name>
<protein>
    <submittedName>
        <fullName evidence="2">Uncharacterized protein</fullName>
    </submittedName>
</protein>
<keyword evidence="3" id="KW-1185">Reference proteome</keyword>
<gene>
    <name evidence="2" type="ORF">K504DRAFT_530955</name>
</gene>
<evidence type="ECO:0000256" key="1">
    <source>
        <dbReference type="SAM" id="MobiDB-lite"/>
    </source>
</evidence>